<dbReference type="EMBL" id="PXYT01000056">
    <property type="protein sequence ID" value="PSR25337.1"/>
    <property type="molecule type" value="Genomic_DNA"/>
</dbReference>
<gene>
    <name evidence="1" type="ORF">C7B43_16940</name>
</gene>
<sequence length="71" mass="7837">MFNVKAVMYPSSHSAAVDTDCGGSKRVTSLQEGKFLPKTNKFGSTIRTAQKHAIKATMELQIPILERRNSL</sequence>
<accession>A0A2T2WSX6</accession>
<proteinExistence type="predicted"/>
<protein>
    <submittedName>
        <fullName evidence="1">Uncharacterized protein</fullName>
    </submittedName>
</protein>
<reference evidence="1 2" key="1">
    <citation type="journal article" date="2014" name="BMC Genomics">
        <title>Comparison of environmental and isolate Sulfobacillus genomes reveals diverse carbon, sulfur, nitrogen, and hydrogen metabolisms.</title>
        <authorList>
            <person name="Justice N.B."/>
            <person name="Norman A."/>
            <person name="Brown C.T."/>
            <person name="Singh A."/>
            <person name="Thomas B.C."/>
            <person name="Banfield J.F."/>
        </authorList>
    </citation>
    <scope>NUCLEOTIDE SEQUENCE [LARGE SCALE GENOMIC DNA]</scope>
    <source>
        <strain evidence="1">AMDSBA1</strain>
    </source>
</reference>
<dbReference type="AlphaFoldDB" id="A0A2T2WSX6"/>
<evidence type="ECO:0000313" key="2">
    <source>
        <dbReference type="Proteomes" id="UP000242699"/>
    </source>
</evidence>
<dbReference type="Proteomes" id="UP000242699">
    <property type="component" value="Unassembled WGS sequence"/>
</dbReference>
<name>A0A2T2WSX6_9FIRM</name>
<comment type="caution">
    <text evidence="1">The sequence shown here is derived from an EMBL/GenBank/DDBJ whole genome shotgun (WGS) entry which is preliminary data.</text>
</comment>
<organism evidence="1 2">
    <name type="scientific">Sulfobacillus benefaciens</name>
    <dbReference type="NCBI Taxonomy" id="453960"/>
    <lineage>
        <taxon>Bacteria</taxon>
        <taxon>Bacillati</taxon>
        <taxon>Bacillota</taxon>
        <taxon>Clostridia</taxon>
        <taxon>Eubacteriales</taxon>
        <taxon>Clostridiales Family XVII. Incertae Sedis</taxon>
        <taxon>Sulfobacillus</taxon>
    </lineage>
</organism>
<evidence type="ECO:0000313" key="1">
    <source>
        <dbReference type="EMBL" id="PSR25337.1"/>
    </source>
</evidence>